<proteinExistence type="predicted"/>
<dbReference type="Gene3D" id="3.10.350.10">
    <property type="entry name" value="LysM domain"/>
    <property type="match status" value="1"/>
</dbReference>
<dbReference type="Proteomes" id="UP000305848">
    <property type="component" value="Unassembled WGS sequence"/>
</dbReference>
<name>A0A4U3L472_9BACT</name>
<dbReference type="InterPro" id="IPR018392">
    <property type="entry name" value="LysM"/>
</dbReference>
<evidence type="ECO:0000313" key="2">
    <source>
        <dbReference type="EMBL" id="TKK69885.1"/>
    </source>
</evidence>
<dbReference type="InterPro" id="IPR036779">
    <property type="entry name" value="LysM_dom_sf"/>
</dbReference>
<dbReference type="EMBL" id="SZQL01000004">
    <property type="protein sequence ID" value="TKK69885.1"/>
    <property type="molecule type" value="Genomic_DNA"/>
</dbReference>
<keyword evidence="3" id="KW-1185">Reference proteome</keyword>
<accession>A0A4U3L472</accession>
<organism evidence="2 3">
    <name type="scientific">Ilyomonas limi</name>
    <dbReference type="NCBI Taxonomy" id="2575867"/>
    <lineage>
        <taxon>Bacteria</taxon>
        <taxon>Pseudomonadati</taxon>
        <taxon>Bacteroidota</taxon>
        <taxon>Chitinophagia</taxon>
        <taxon>Chitinophagales</taxon>
        <taxon>Chitinophagaceae</taxon>
        <taxon>Ilyomonas</taxon>
    </lineage>
</organism>
<dbReference type="AlphaFoldDB" id="A0A4U3L472"/>
<gene>
    <name evidence="2" type="ORF">FC093_07355</name>
</gene>
<protein>
    <recommendedName>
        <fullName evidence="1">LysM domain-containing protein</fullName>
    </recommendedName>
</protein>
<dbReference type="PROSITE" id="PS51782">
    <property type="entry name" value="LYSM"/>
    <property type="match status" value="1"/>
</dbReference>
<dbReference type="InterPro" id="IPR045361">
    <property type="entry name" value="CIS_tube_prot_N"/>
</dbReference>
<dbReference type="OrthoDB" id="9815939at2"/>
<evidence type="ECO:0000313" key="3">
    <source>
        <dbReference type="Proteomes" id="UP000305848"/>
    </source>
</evidence>
<dbReference type="Pfam" id="PF19266">
    <property type="entry name" value="CIS_tube"/>
    <property type="match status" value="1"/>
</dbReference>
<reference evidence="2 3" key="1">
    <citation type="submission" date="2019-05" db="EMBL/GenBank/DDBJ databases">
        <title>Panacibacter sp. strain 17mud1-8 Genome sequencing and assembly.</title>
        <authorList>
            <person name="Chhetri G."/>
        </authorList>
    </citation>
    <scope>NUCLEOTIDE SEQUENCE [LARGE SCALE GENOMIC DNA]</scope>
    <source>
        <strain evidence="2 3">17mud1-8</strain>
    </source>
</reference>
<comment type="caution">
    <text evidence="2">The sequence shown here is derived from an EMBL/GenBank/DDBJ whole genome shotgun (WGS) entry which is preliminary data.</text>
</comment>
<dbReference type="CDD" id="cd00118">
    <property type="entry name" value="LysM"/>
    <property type="match status" value="1"/>
</dbReference>
<evidence type="ECO:0000259" key="1">
    <source>
        <dbReference type="PROSITE" id="PS51782"/>
    </source>
</evidence>
<feature type="domain" description="LysM" evidence="1">
    <location>
        <begin position="195"/>
        <end position="242"/>
    </location>
</feature>
<dbReference type="RefSeq" id="WP_137261107.1">
    <property type="nucleotide sequence ID" value="NZ_SZQL01000004.1"/>
</dbReference>
<sequence length="252" mass="28262">MADVLGAIGDTLGLTKGGEVTKLLIESYSDVGRGKDKKTFEAFINPDEYSLNYNVVVDNTFKPGRSTNDQGNFLQIQPLEVTLKFFLDGTNIIPDKATGKKLDVPQKIGQFHDAIGYDGNVHRPRYLRLIWGRAAWLRANQLSFDCYLKSASFQYKLFDKNGTPLRVIINATFTEVLSAPAAQATDGKKSPDLTHIRTVKEGDTLPAMSFDIYGDKKYYLEVARINKLTNFRNLQPGQKILFPPFDKNTSKK</sequence>